<dbReference type="InterPro" id="IPR011701">
    <property type="entry name" value="MFS"/>
</dbReference>
<dbReference type="Proteomes" id="UP001500909">
    <property type="component" value="Unassembled WGS sequence"/>
</dbReference>
<feature type="transmembrane region" description="Helical" evidence="6">
    <location>
        <begin position="362"/>
        <end position="382"/>
    </location>
</feature>
<reference evidence="8 9" key="1">
    <citation type="journal article" date="2019" name="Int. J. Syst. Evol. Microbiol.">
        <title>The Global Catalogue of Microorganisms (GCM) 10K type strain sequencing project: providing services to taxonomists for standard genome sequencing and annotation.</title>
        <authorList>
            <consortium name="The Broad Institute Genomics Platform"/>
            <consortium name="The Broad Institute Genome Sequencing Center for Infectious Disease"/>
            <person name="Wu L."/>
            <person name="Ma J."/>
        </authorList>
    </citation>
    <scope>NUCLEOTIDE SEQUENCE [LARGE SCALE GENOMIC DNA]</scope>
    <source>
        <strain evidence="8 9">JCM 4805</strain>
    </source>
</reference>
<proteinExistence type="predicted"/>
<feature type="transmembrane region" description="Helical" evidence="6">
    <location>
        <begin position="125"/>
        <end position="146"/>
    </location>
</feature>
<dbReference type="Gene3D" id="1.20.1250.20">
    <property type="entry name" value="MFS general substrate transporter like domains"/>
    <property type="match status" value="1"/>
</dbReference>
<keyword evidence="2 6" id="KW-0812">Transmembrane</keyword>
<dbReference type="InterPro" id="IPR020846">
    <property type="entry name" value="MFS_dom"/>
</dbReference>
<feature type="transmembrane region" description="Helical" evidence="6">
    <location>
        <begin position="158"/>
        <end position="183"/>
    </location>
</feature>
<evidence type="ECO:0000259" key="7">
    <source>
        <dbReference type="PROSITE" id="PS50850"/>
    </source>
</evidence>
<comment type="subcellular location">
    <subcellularLocation>
        <location evidence="1">Cell membrane</location>
        <topology evidence="1">Multi-pass membrane protein</topology>
    </subcellularLocation>
</comment>
<evidence type="ECO:0000256" key="5">
    <source>
        <dbReference type="SAM" id="MobiDB-lite"/>
    </source>
</evidence>
<feature type="transmembrane region" description="Helical" evidence="6">
    <location>
        <begin position="189"/>
        <end position="208"/>
    </location>
</feature>
<name>A0ABN0ZLJ2_9ACTN</name>
<dbReference type="PROSITE" id="PS50850">
    <property type="entry name" value="MFS"/>
    <property type="match status" value="1"/>
</dbReference>
<organism evidence="8 9">
    <name type="scientific">Streptomyces olivaceiscleroticus</name>
    <dbReference type="NCBI Taxonomy" id="68245"/>
    <lineage>
        <taxon>Bacteria</taxon>
        <taxon>Bacillati</taxon>
        <taxon>Actinomycetota</taxon>
        <taxon>Actinomycetes</taxon>
        <taxon>Kitasatosporales</taxon>
        <taxon>Streptomycetaceae</taxon>
        <taxon>Streptomyces</taxon>
    </lineage>
</organism>
<evidence type="ECO:0000313" key="8">
    <source>
        <dbReference type="EMBL" id="GAA0451889.1"/>
    </source>
</evidence>
<evidence type="ECO:0000313" key="9">
    <source>
        <dbReference type="Proteomes" id="UP001500909"/>
    </source>
</evidence>
<feature type="transmembrane region" description="Helical" evidence="6">
    <location>
        <begin position="301"/>
        <end position="318"/>
    </location>
</feature>
<comment type="caution">
    <text evidence="8">The sequence shown here is derived from an EMBL/GenBank/DDBJ whole genome shotgun (WGS) entry which is preliminary data.</text>
</comment>
<feature type="transmembrane region" description="Helical" evidence="6">
    <location>
        <begin position="65"/>
        <end position="89"/>
    </location>
</feature>
<dbReference type="EMBL" id="BAAABY010000009">
    <property type="protein sequence ID" value="GAA0451889.1"/>
    <property type="molecule type" value="Genomic_DNA"/>
</dbReference>
<evidence type="ECO:0000256" key="6">
    <source>
        <dbReference type="SAM" id="Phobius"/>
    </source>
</evidence>
<feature type="region of interest" description="Disordered" evidence="5">
    <location>
        <begin position="1"/>
        <end position="26"/>
    </location>
</feature>
<gene>
    <name evidence="8" type="ORF">GCM10010361_14970</name>
</gene>
<feature type="transmembrane region" description="Helical" evidence="6">
    <location>
        <begin position="273"/>
        <end position="294"/>
    </location>
</feature>
<keyword evidence="4 6" id="KW-0472">Membrane</keyword>
<dbReference type="PANTHER" id="PTHR42910">
    <property type="entry name" value="TRANSPORTER SCO4007-RELATED"/>
    <property type="match status" value="1"/>
</dbReference>
<dbReference type="InterPro" id="IPR036259">
    <property type="entry name" value="MFS_trans_sf"/>
</dbReference>
<evidence type="ECO:0000256" key="4">
    <source>
        <dbReference type="ARBA" id="ARBA00023136"/>
    </source>
</evidence>
<keyword evidence="3 6" id="KW-1133">Transmembrane helix</keyword>
<evidence type="ECO:0000256" key="1">
    <source>
        <dbReference type="ARBA" id="ARBA00004651"/>
    </source>
</evidence>
<dbReference type="Pfam" id="PF07690">
    <property type="entry name" value="MFS_1"/>
    <property type="match status" value="1"/>
</dbReference>
<sequence>MPSPSASSAAQPPPAAGAAGHPAGNATADGPGRGTITVMSVAVGLCVASNYYAQPLLDTIAADLGLSATSAALVVTVAQVGYALGLVFLLPLGDLLERRRLVCGLTLATACSLALTAVAPSAPLLLIGTALTGLLSVTAQVLVPFAADLAAPHRRGQIVGTVMSGLVLGMLLARTASGALAAVGGWRTVYWAATAAMLVLTVALRRALPRFQVSAGLRYTRLLRSTARLLVEEPVLRARAALGLLAFACFSALWTSLAFLLSGPDYGWSDGEIGLLGLAGAAGAVAAQLAGRLADRGRTTLTTMTAAILLLGSWGLLALGAHHLAALIVGIVLLDLAHQGVHITNQSLIYALRPEARGRITSAYMTCYFAGGAIGSALVGVVHAHAGWTGVCLLGAGLSLLLCLAGAADAPSVRNWWRRQSRLQDLWTMASASVLGVAVLALIGLAIRLVT</sequence>
<dbReference type="CDD" id="cd17324">
    <property type="entry name" value="MFS_NepI_like"/>
    <property type="match status" value="1"/>
</dbReference>
<feature type="transmembrane region" description="Helical" evidence="6">
    <location>
        <begin position="101"/>
        <end position="119"/>
    </location>
</feature>
<dbReference type="SUPFAM" id="SSF103473">
    <property type="entry name" value="MFS general substrate transporter"/>
    <property type="match status" value="1"/>
</dbReference>
<feature type="transmembrane region" description="Helical" evidence="6">
    <location>
        <begin position="240"/>
        <end position="261"/>
    </location>
</feature>
<protein>
    <submittedName>
        <fullName evidence="8">MFS transporter</fullName>
    </submittedName>
</protein>
<feature type="domain" description="Major facilitator superfamily (MFS) profile" evidence="7">
    <location>
        <begin position="35"/>
        <end position="414"/>
    </location>
</feature>
<evidence type="ECO:0000256" key="3">
    <source>
        <dbReference type="ARBA" id="ARBA00022989"/>
    </source>
</evidence>
<keyword evidence="9" id="KW-1185">Reference proteome</keyword>
<accession>A0ABN0ZLJ2</accession>
<feature type="transmembrane region" description="Helical" evidence="6">
    <location>
        <begin position="429"/>
        <end position="450"/>
    </location>
</feature>
<evidence type="ECO:0000256" key="2">
    <source>
        <dbReference type="ARBA" id="ARBA00022692"/>
    </source>
</evidence>
<dbReference type="PANTHER" id="PTHR42910:SF1">
    <property type="entry name" value="MAJOR FACILITATOR SUPERFAMILY (MFS) PROFILE DOMAIN-CONTAINING PROTEIN"/>
    <property type="match status" value="1"/>
</dbReference>
<feature type="transmembrane region" description="Helical" evidence="6">
    <location>
        <begin position="388"/>
        <end position="408"/>
    </location>
</feature>